<evidence type="ECO:0000259" key="2">
    <source>
        <dbReference type="Pfam" id="PF26226"/>
    </source>
</evidence>
<dbReference type="Pfam" id="PF26226">
    <property type="entry name" value="DUF8052"/>
    <property type="match status" value="1"/>
</dbReference>
<dbReference type="PATRIC" id="fig|1230458.4.peg.1083"/>
<feature type="region of interest" description="Disordered" evidence="1">
    <location>
        <begin position="1"/>
        <end position="23"/>
    </location>
</feature>
<name>M0AA35_9EURY</name>
<comment type="caution">
    <text evidence="3">The sequence shown here is derived from an EMBL/GenBank/DDBJ whole genome shotgun (WGS) entry which is preliminary data.</text>
</comment>
<evidence type="ECO:0000256" key="1">
    <source>
        <dbReference type="SAM" id="MobiDB-lite"/>
    </source>
</evidence>
<evidence type="ECO:0000313" key="3">
    <source>
        <dbReference type="EMBL" id="ELY94752.1"/>
    </source>
</evidence>
<keyword evidence="4" id="KW-1185">Reference proteome</keyword>
<organism evidence="3 4">
    <name type="scientific">Natrialba taiwanensis DSM 12281</name>
    <dbReference type="NCBI Taxonomy" id="1230458"/>
    <lineage>
        <taxon>Archaea</taxon>
        <taxon>Methanobacteriati</taxon>
        <taxon>Methanobacteriota</taxon>
        <taxon>Stenosarchaea group</taxon>
        <taxon>Halobacteria</taxon>
        <taxon>Halobacteriales</taxon>
        <taxon>Natrialbaceae</taxon>
        <taxon>Natrialba</taxon>
    </lineage>
</organism>
<accession>M0AA35</accession>
<dbReference type="Proteomes" id="UP000011648">
    <property type="component" value="Unassembled WGS sequence"/>
</dbReference>
<dbReference type="AlphaFoldDB" id="M0AA35"/>
<sequence>MERPADRPTETGLDPAREDAAGDRDLAAVPDWDDEFIDRVSDRLMHNYDLEKDYRVDGVEFTLYGTLSVVNQKHAFHPALSFADHESTEHLFVTHVDAVDDRTLERFADLGAELADEWIEADEEHFATEFTFVLVTPSIPDPTDVRRRIEAVDGRTLLTYGYHGHYEINIVVVAPASETLVASENADVASAFRLWEPIERDEPGLLRLISRRFQL</sequence>
<dbReference type="InterPro" id="IPR058365">
    <property type="entry name" value="DUF8052"/>
</dbReference>
<feature type="domain" description="DUF8052" evidence="2">
    <location>
        <begin position="34"/>
        <end position="193"/>
    </location>
</feature>
<dbReference type="OrthoDB" id="210068at2157"/>
<protein>
    <recommendedName>
        <fullName evidence="2">DUF8052 domain-containing protein</fullName>
    </recommendedName>
</protein>
<proteinExistence type="predicted"/>
<evidence type="ECO:0000313" key="4">
    <source>
        <dbReference type="Proteomes" id="UP000011648"/>
    </source>
</evidence>
<dbReference type="STRING" id="1230458.C484_05367"/>
<dbReference type="RefSeq" id="WP_006824910.1">
    <property type="nucleotide sequence ID" value="NZ_AOIL01000016.1"/>
</dbReference>
<reference evidence="3 4" key="1">
    <citation type="journal article" date="2014" name="PLoS Genet.">
        <title>Phylogenetically driven sequencing of extremely halophilic archaea reveals strategies for static and dynamic osmo-response.</title>
        <authorList>
            <person name="Becker E.A."/>
            <person name="Seitzer P.M."/>
            <person name="Tritt A."/>
            <person name="Larsen D."/>
            <person name="Krusor M."/>
            <person name="Yao A.I."/>
            <person name="Wu D."/>
            <person name="Madern D."/>
            <person name="Eisen J.A."/>
            <person name="Darling A.E."/>
            <person name="Facciotti M.T."/>
        </authorList>
    </citation>
    <scope>NUCLEOTIDE SEQUENCE [LARGE SCALE GENOMIC DNA]</scope>
    <source>
        <strain evidence="3 4">DSM 12281</strain>
    </source>
</reference>
<gene>
    <name evidence="3" type="ORF">C484_05367</name>
</gene>
<dbReference type="EMBL" id="AOIL01000016">
    <property type="protein sequence ID" value="ELY94752.1"/>
    <property type="molecule type" value="Genomic_DNA"/>
</dbReference>